<dbReference type="InterPro" id="IPR008979">
    <property type="entry name" value="Galactose-bd-like_sf"/>
</dbReference>
<evidence type="ECO:0000256" key="4">
    <source>
        <dbReference type="ARBA" id="ARBA00022729"/>
    </source>
</evidence>
<evidence type="ECO:0000313" key="12">
    <source>
        <dbReference type="Proteomes" id="UP001147695"/>
    </source>
</evidence>
<dbReference type="SUPFAM" id="SSF49785">
    <property type="entry name" value="Galactose-binding domain-like"/>
    <property type="match status" value="2"/>
</dbReference>
<dbReference type="Pfam" id="PF13363">
    <property type="entry name" value="BetaGal_dom3"/>
    <property type="match status" value="1"/>
</dbReference>
<protein>
    <recommendedName>
        <fullName evidence="3">beta-galactosidase</fullName>
        <ecNumber evidence="3">3.2.1.23</ecNumber>
    </recommendedName>
</protein>
<keyword evidence="5 11" id="KW-0378">Hydrolase</keyword>
<evidence type="ECO:0000256" key="2">
    <source>
        <dbReference type="ARBA" id="ARBA00009809"/>
    </source>
</evidence>
<feature type="chain" id="PRO_5040774396" description="beta-galactosidase" evidence="9">
    <location>
        <begin position="20"/>
        <end position="932"/>
    </location>
</feature>
<feature type="domain" description="Beta-galactosidase" evidence="10">
    <location>
        <begin position="378"/>
        <end position="555"/>
    </location>
</feature>
<dbReference type="Pfam" id="PF10435">
    <property type="entry name" value="BetaGal_dom2"/>
    <property type="match status" value="1"/>
</dbReference>
<dbReference type="PANTHER" id="PTHR23421">
    <property type="entry name" value="BETA-GALACTOSIDASE RELATED"/>
    <property type="match status" value="1"/>
</dbReference>
<dbReference type="EMBL" id="JAPZBQ010000005">
    <property type="protein sequence ID" value="KAJ5328519.1"/>
    <property type="molecule type" value="Genomic_DNA"/>
</dbReference>
<evidence type="ECO:0000256" key="3">
    <source>
        <dbReference type="ARBA" id="ARBA00012756"/>
    </source>
</evidence>
<dbReference type="SUPFAM" id="SSF51445">
    <property type="entry name" value="(Trans)glycosidases"/>
    <property type="match status" value="1"/>
</dbReference>
<reference evidence="11" key="1">
    <citation type="submission" date="2022-12" db="EMBL/GenBank/DDBJ databases">
        <authorList>
            <person name="Petersen C."/>
        </authorList>
    </citation>
    <scope>NUCLEOTIDE SEQUENCE</scope>
    <source>
        <strain evidence="11">IBT 35673</strain>
    </source>
</reference>
<dbReference type="Gene3D" id="2.60.120.260">
    <property type="entry name" value="Galactose-binding domain-like"/>
    <property type="match status" value="2"/>
</dbReference>
<dbReference type="SUPFAM" id="SSF51011">
    <property type="entry name" value="Glycosyl hydrolase domain"/>
    <property type="match status" value="1"/>
</dbReference>
<dbReference type="InterPro" id="IPR037110">
    <property type="entry name" value="Betagal_dom2_sf"/>
</dbReference>
<dbReference type="Gene3D" id="3.20.20.80">
    <property type="entry name" value="Glycosidases"/>
    <property type="match status" value="1"/>
</dbReference>
<feature type="signal peptide" evidence="9">
    <location>
        <begin position="1"/>
        <end position="19"/>
    </location>
</feature>
<dbReference type="InterPro" id="IPR031330">
    <property type="entry name" value="Gly_Hdrlase_35_cat"/>
</dbReference>
<dbReference type="Proteomes" id="UP001147695">
    <property type="component" value="Unassembled WGS sequence"/>
</dbReference>
<dbReference type="InterPro" id="IPR017853">
    <property type="entry name" value="GH"/>
</dbReference>
<dbReference type="FunFam" id="2.102.20.10:FF:000001">
    <property type="entry name" value="Beta-galactosidase A"/>
    <property type="match status" value="1"/>
</dbReference>
<name>A0A9W9UAP6_PENBR</name>
<evidence type="ECO:0000256" key="1">
    <source>
        <dbReference type="ARBA" id="ARBA00001412"/>
    </source>
</evidence>
<dbReference type="Pfam" id="PF01301">
    <property type="entry name" value="Glyco_hydro_35"/>
    <property type="match status" value="1"/>
</dbReference>
<dbReference type="Pfam" id="PF13364">
    <property type="entry name" value="BetaGal_ABD2"/>
    <property type="match status" value="2"/>
</dbReference>
<dbReference type="InterPro" id="IPR018954">
    <property type="entry name" value="Betagal_dom2"/>
</dbReference>
<dbReference type="InterPro" id="IPR025972">
    <property type="entry name" value="BetaGal_dom3"/>
</dbReference>
<keyword evidence="4 9" id="KW-0732">Signal</keyword>
<evidence type="ECO:0000256" key="6">
    <source>
        <dbReference type="ARBA" id="ARBA00023180"/>
    </source>
</evidence>
<evidence type="ECO:0000313" key="11">
    <source>
        <dbReference type="EMBL" id="KAJ5328519.1"/>
    </source>
</evidence>
<evidence type="ECO:0000256" key="5">
    <source>
        <dbReference type="ARBA" id="ARBA00022801"/>
    </source>
</evidence>
<dbReference type="EC" id="3.2.1.23" evidence="3"/>
<dbReference type="InterPro" id="IPR025300">
    <property type="entry name" value="BetaGal_jelly_roll_dom"/>
</dbReference>
<evidence type="ECO:0000256" key="9">
    <source>
        <dbReference type="SAM" id="SignalP"/>
    </source>
</evidence>
<dbReference type="FunFam" id="3.20.20.80:FF:000040">
    <property type="entry name" value="Beta-galactosidase A"/>
    <property type="match status" value="1"/>
</dbReference>
<evidence type="ECO:0000256" key="7">
    <source>
        <dbReference type="ARBA" id="ARBA00023295"/>
    </source>
</evidence>
<keyword evidence="6" id="KW-0325">Glycoprotein</keyword>
<reference evidence="11" key="2">
    <citation type="journal article" date="2023" name="IMA Fungus">
        <title>Comparative genomic study of the Penicillium genus elucidates a diverse pangenome and 15 lateral gene transfer events.</title>
        <authorList>
            <person name="Petersen C."/>
            <person name="Sorensen T."/>
            <person name="Nielsen M.R."/>
            <person name="Sondergaard T.E."/>
            <person name="Sorensen J.L."/>
            <person name="Fitzpatrick D.A."/>
            <person name="Frisvad J.C."/>
            <person name="Nielsen K.L."/>
        </authorList>
    </citation>
    <scope>NUCLEOTIDE SEQUENCE</scope>
    <source>
        <strain evidence="11">IBT 35673</strain>
    </source>
</reference>
<comment type="catalytic activity">
    <reaction evidence="1">
        <text>Hydrolysis of terminal non-reducing beta-D-galactose residues in beta-D-galactosides.</text>
        <dbReference type="EC" id="3.2.1.23"/>
    </reaction>
</comment>
<dbReference type="SMART" id="SM01029">
    <property type="entry name" value="BetaGal_dom2"/>
    <property type="match status" value="1"/>
</dbReference>
<dbReference type="Gene3D" id="2.60.390.10">
    <property type="entry name" value="Beta-galactosidase, domain 3"/>
    <property type="match status" value="1"/>
</dbReference>
<dbReference type="Gene3D" id="2.102.20.10">
    <property type="entry name" value="Beta-galactosidase, domain 2"/>
    <property type="match status" value="1"/>
</dbReference>
<evidence type="ECO:0000259" key="10">
    <source>
        <dbReference type="SMART" id="SM01029"/>
    </source>
</evidence>
<dbReference type="InterPro" id="IPR001944">
    <property type="entry name" value="Glycoside_Hdrlase_35"/>
</dbReference>
<accession>A0A9W9UAP6</accession>
<proteinExistence type="inferred from homology"/>
<gene>
    <name evidence="11" type="ORF">N7452_008909</name>
</gene>
<dbReference type="SUPFAM" id="SSF117100">
    <property type="entry name" value="Beta-galactosidase LacA, domain 3"/>
    <property type="match status" value="1"/>
</dbReference>
<organism evidence="11 12">
    <name type="scientific">Penicillium brevicompactum</name>
    <dbReference type="NCBI Taxonomy" id="5074"/>
    <lineage>
        <taxon>Eukaryota</taxon>
        <taxon>Fungi</taxon>
        <taxon>Dikarya</taxon>
        <taxon>Ascomycota</taxon>
        <taxon>Pezizomycotina</taxon>
        <taxon>Eurotiomycetes</taxon>
        <taxon>Eurotiomycetidae</taxon>
        <taxon>Eurotiales</taxon>
        <taxon>Aspergillaceae</taxon>
        <taxon>Penicillium</taxon>
    </lineage>
</organism>
<keyword evidence="7" id="KW-0326">Glycosidase</keyword>
<dbReference type="InterPro" id="IPR036833">
    <property type="entry name" value="BetaGal_dom3_sf"/>
</dbReference>
<evidence type="ECO:0000256" key="8">
    <source>
        <dbReference type="RuleBase" id="RU003679"/>
    </source>
</evidence>
<dbReference type="PRINTS" id="PR00742">
    <property type="entry name" value="GLHYDRLASE35"/>
</dbReference>
<dbReference type="FunFam" id="2.60.120.260:FF:000065">
    <property type="entry name" value="Beta-galactosidase A"/>
    <property type="match status" value="1"/>
</dbReference>
<dbReference type="GO" id="GO:0005975">
    <property type="term" value="P:carbohydrate metabolic process"/>
    <property type="evidence" value="ECO:0007669"/>
    <property type="project" value="InterPro"/>
</dbReference>
<dbReference type="AlphaFoldDB" id="A0A9W9UAP6"/>
<comment type="similarity">
    <text evidence="2 8">Belongs to the glycosyl hydrolase 35 family.</text>
</comment>
<sequence>MRLFTLFSVLLGLISLASATDNGKTTDVTWDKYSLSVKGERVFVFSGEFHYQRLPVPELWLDVFQKLRSNGFNAVSIYFFWSYHSASKDTFDFETGAHDIQRVFNYAKQAGLYIIARAGPYNNAETSAGGYALWASNGQMGSTRTSASSYYDLWYPWIQKVGKIIAANQITNGGPVILNQHENELQELTHSADNTVVKYMEQIKAAFDEAGIVVPSTHNEKGMRSMSWSTDYQDVGGAVNIYGLDSYPGGLSCTNPNTGFNLVRTYYQWFQNYSSSQPEYLPEFEGGWFSAWGGTFYDQCSTELSPEFADVYYKNNIGSRVTLHNIYMVMGATSWGHSAAPVVYTSYDYSAPMRETREIRDKLKQTKLIGLFTRVSSGLLKTEMEGNGTGYTSDASIYTWALRNPDTQAGFYVLAHATSSSRAVTSFSLNANTSAGAITIPDIELAGRQSKIIVTDYQIGKQSSLLYSSAEVLTYANLDVDVIVLYLNIGQKGVFVFKDAPTKLTFQTYGNSNVSSASSDHGTQYKYTQGQGTTVLKFSNGVLVYLLDKETAWNFFAVPTTSDPLVDPSKQVIALGPYLVRTAAISGNTISLVGDNANKTSLEVYTGNSKVTKIKWNGKEISTKKTAYGSLIGSAPGAQDAKISLPALKSWKAQDTLPEIQPAYDDSRWVVCNKTTTVNAVKPLTLPVLYSGDYGYHAGTKVYRGRFNGSATGANLTVQNGVAAGWAAWLNGVYVGGAVGDPALATTTALLSFNSTLKDENVLTVVMDYTGHDQDNVKPNGAQNPRGILGAQLVGGNFTSWRIQGNAGGESNIDPVRGPMNEGGLYGERLGWHLPGYKASKTATSDSPLDGVTGAGGRFYTTTFKLNLDSDLDVPIGLQLDALESPAVVQIFMNGYQFGHYLPHIGPQSKFPFPPGVINNRGRIRLRLACGL</sequence>
<dbReference type="GO" id="GO:0004565">
    <property type="term" value="F:beta-galactosidase activity"/>
    <property type="evidence" value="ECO:0007669"/>
    <property type="project" value="UniProtKB-EC"/>
</dbReference>
<comment type="caution">
    <text evidence="11">The sequence shown here is derived from an EMBL/GenBank/DDBJ whole genome shotgun (WGS) entry which is preliminary data.</text>
</comment>